<feature type="transmembrane region" description="Helical" evidence="2">
    <location>
        <begin position="282"/>
        <end position="306"/>
    </location>
</feature>
<dbReference type="EMBL" id="VTPC01090681">
    <property type="protein sequence ID" value="KAF2881927.1"/>
    <property type="molecule type" value="Genomic_DNA"/>
</dbReference>
<evidence type="ECO:0000259" key="4">
    <source>
        <dbReference type="SMART" id="SM00703"/>
    </source>
</evidence>
<proteinExistence type="predicted"/>
<keyword evidence="2" id="KW-1133">Transmembrane helix</keyword>
<dbReference type="PANTHER" id="PTHR11161:SF0">
    <property type="entry name" value="O-ACYLTRANSFERASE LIKE PROTEIN"/>
    <property type="match status" value="1"/>
</dbReference>
<dbReference type="Proteomes" id="UP000801492">
    <property type="component" value="Unassembled WGS sequence"/>
</dbReference>
<feature type="signal peptide" evidence="3">
    <location>
        <begin position="1"/>
        <end position="19"/>
    </location>
</feature>
<dbReference type="Pfam" id="PF20146">
    <property type="entry name" value="NRF"/>
    <property type="match status" value="1"/>
</dbReference>
<feature type="transmembrane region" description="Helical" evidence="2">
    <location>
        <begin position="326"/>
        <end position="344"/>
    </location>
</feature>
<feature type="chain" id="PRO_5035428718" description="Nose resistant-to-fluoxetine protein N-terminal domain-containing protein" evidence="3">
    <location>
        <begin position="20"/>
        <end position="578"/>
    </location>
</feature>
<accession>A0A8K0CAX3</accession>
<name>A0A8K0CAX3_IGNLU</name>
<feature type="region of interest" description="Disordered" evidence="1">
    <location>
        <begin position="556"/>
        <end position="578"/>
    </location>
</feature>
<dbReference type="Pfam" id="PF01757">
    <property type="entry name" value="Acyl_transf_3"/>
    <property type="match status" value="1"/>
</dbReference>
<feature type="domain" description="Nose resistant-to-fluoxetine protein N-terminal" evidence="4">
    <location>
        <begin position="44"/>
        <end position="170"/>
    </location>
</feature>
<dbReference type="InterPro" id="IPR052728">
    <property type="entry name" value="O2_lipid_transport_reg"/>
</dbReference>
<dbReference type="AlphaFoldDB" id="A0A8K0CAX3"/>
<keyword evidence="6" id="KW-1185">Reference proteome</keyword>
<dbReference type="InterPro" id="IPR002656">
    <property type="entry name" value="Acyl_transf_3_dom"/>
</dbReference>
<dbReference type="PANTHER" id="PTHR11161">
    <property type="entry name" value="O-ACYLTRANSFERASE"/>
    <property type="match status" value="1"/>
</dbReference>
<dbReference type="GO" id="GO:0016747">
    <property type="term" value="F:acyltransferase activity, transferring groups other than amino-acyl groups"/>
    <property type="evidence" value="ECO:0007669"/>
    <property type="project" value="InterPro"/>
</dbReference>
<evidence type="ECO:0000256" key="1">
    <source>
        <dbReference type="SAM" id="MobiDB-lite"/>
    </source>
</evidence>
<feature type="transmembrane region" description="Helical" evidence="2">
    <location>
        <begin position="491"/>
        <end position="517"/>
    </location>
</feature>
<feature type="transmembrane region" description="Helical" evidence="2">
    <location>
        <begin position="529"/>
        <end position="552"/>
    </location>
</feature>
<feature type="transmembrane region" description="Helical" evidence="2">
    <location>
        <begin position="182"/>
        <end position="204"/>
    </location>
</feature>
<evidence type="ECO:0000256" key="2">
    <source>
        <dbReference type="SAM" id="Phobius"/>
    </source>
</evidence>
<evidence type="ECO:0000256" key="3">
    <source>
        <dbReference type="SAM" id="SignalP"/>
    </source>
</evidence>
<gene>
    <name evidence="5" type="ORF">ILUMI_24242</name>
</gene>
<protein>
    <recommendedName>
        <fullName evidence="4">Nose resistant-to-fluoxetine protein N-terminal domain-containing protein</fullName>
    </recommendedName>
</protein>
<reference evidence="5" key="1">
    <citation type="submission" date="2019-08" db="EMBL/GenBank/DDBJ databases">
        <title>The genome of the North American firefly Photinus pyralis.</title>
        <authorList>
            <consortium name="Photinus pyralis genome working group"/>
            <person name="Fallon T.R."/>
            <person name="Sander Lower S.E."/>
            <person name="Weng J.-K."/>
        </authorList>
    </citation>
    <scope>NUCLEOTIDE SEQUENCE</scope>
    <source>
        <strain evidence="5">TRF0915ILg1</strain>
        <tissue evidence="5">Whole body</tissue>
    </source>
</reference>
<dbReference type="OrthoDB" id="118951at2759"/>
<keyword evidence="2" id="KW-0472">Membrane</keyword>
<keyword evidence="3" id="KW-0732">Signal</keyword>
<evidence type="ECO:0000313" key="5">
    <source>
        <dbReference type="EMBL" id="KAF2881927.1"/>
    </source>
</evidence>
<feature type="transmembrane region" description="Helical" evidence="2">
    <location>
        <begin position="416"/>
        <end position="438"/>
    </location>
</feature>
<comment type="caution">
    <text evidence="5">The sequence shown here is derived from an EMBL/GenBank/DDBJ whole genome shotgun (WGS) entry which is preliminary data.</text>
</comment>
<dbReference type="SMART" id="SM00703">
    <property type="entry name" value="NRF"/>
    <property type="match status" value="1"/>
</dbReference>
<feature type="transmembrane region" description="Helical" evidence="2">
    <location>
        <begin position="458"/>
        <end position="479"/>
    </location>
</feature>
<organism evidence="5 6">
    <name type="scientific">Ignelater luminosus</name>
    <name type="common">Cucubano</name>
    <name type="synonym">Pyrophorus luminosus</name>
    <dbReference type="NCBI Taxonomy" id="2038154"/>
    <lineage>
        <taxon>Eukaryota</taxon>
        <taxon>Metazoa</taxon>
        <taxon>Ecdysozoa</taxon>
        <taxon>Arthropoda</taxon>
        <taxon>Hexapoda</taxon>
        <taxon>Insecta</taxon>
        <taxon>Pterygota</taxon>
        <taxon>Neoptera</taxon>
        <taxon>Endopterygota</taxon>
        <taxon>Coleoptera</taxon>
        <taxon>Polyphaga</taxon>
        <taxon>Elateriformia</taxon>
        <taxon>Elateroidea</taxon>
        <taxon>Elateridae</taxon>
        <taxon>Agrypninae</taxon>
        <taxon>Pyrophorini</taxon>
        <taxon>Ignelater</taxon>
    </lineage>
</organism>
<sequence length="578" mass="65146">MRLTNAIIFLLCFTSGSYGHTYNFDANEKDANSRSIFNHTYNISKICMDHIREYETSIWNGETWALQMLDASAKLPSSGILSANWIYLGDFDTCLSINHKTEILGKVLSWCLGIPFRNALAHETRMVTPDGAPIGIFAVCLPDSCSAEDFQEYYKSKLFKLSFFESLCTSKSSKPKLDAGDIATISFLSAILYIILMSTGYEIFTLYMKRKPLHPILTAFSLVINTKKLLQTTDAGQIPCLHGIRVISTMWVILGHRYNTAISIPYINPTSFNEWLLEKQSMIIMGATVSVDTFFLLSGLLISYGFLIATAKGIKFNIFVYYLHRFLRLTPLLAALVLIHATVLKHLGSGPLWNLMITSISQPCKTYWWSTLLYIQNYVNAEEPCIPQTWYLSVDTQLFLLSPLILLPLKHWPRIGLAITGVLTGCSIVACFTIGWIYELFGFMMANRDTTPYTKHCYYQPHTRAGPWLIGIILGYIIFEIKQKHRKISINVLLSVLLWLVSSAILLACVFTGQNMLEATYVYNKFTNVIYIALMRPGWALGVSWVIFACITGHGAKSPQLKDQTAKPEESLENVGTS</sequence>
<dbReference type="InterPro" id="IPR006621">
    <property type="entry name" value="Nose-resist-to-fluoxetine_N"/>
</dbReference>
<keyword evidence="2" id="KW-0812">Transmembrane</keyword>
<evidence type="ECO:0000313" key="6">
    <source>
        <dbReference type="Proteomes" id="UP000801492"/>
    </source>
</evidence>